<dbReference type="AlphaFoldDB" id="A0A392QBP4"/>
<feature type="non-terminal residue" evidence="1">
    <location>
        <position position="26"/>
    </location>
</feature>
<reference evidence="1 2" key="1">
    <citation type="journal article" date="2018" name="Front. Plant Sci.">
        <title>Red Clover (Trifolium pratense) and Zigzag Clover (T. medium) - A Picture of Genomic Similarities and Differences.</title>
        <authorList>
            <person name="Dluhosova J."/>
            <person name="Istvanek J."/>
            <person name="Nedelnik J."/>
            <person name="Repkova J."/>
        </authorList>
    </citation>
    <scope>NUCLEOTIDE SEQUENCE [LARGE SCALE GENOMIC DNA]</scope>
    <source>
        <strain evidence="2">cv. 10/8</strain>
        <tissue evidence="1">Leaf</tissue>
    </source>
</reference>
<comment type="caution">
    <text evidence="1">The sequence shown here is derived from an EMBL/GenBank/DDBJ whole genome shotgun (WGS) entry which is preliminary data.</text>
</comment>
<name>A0A392QBP4_9FABA</name>
<accession>A0A392QBP4</accession>
<proteinExistence type="predicted"/>
<protein>
    <submittedName>
        <fullName evidence="1">Uncharacterized protein</fullName>
    </submittedName>
</protein>
<evidence type="ECO:0000313" key="2">
    <source>
        <dbReference type="Proteomes" id="UP000265520"/>
    </source>
</evidence>
<evidence type="ECO:0000313" key="1">
    <source>
        <dbReference type="EMBL" id="MCI20976.1"/>
    </source>
</evidence>
<organism evidence="1 2">
    <name type="scientific">Trifolium medium</name>
    <dbReference type="NCBI Taxonomy" id="97028"/>
    <lineage>
        <taxon>Eukaryota</taxon>
        <taxon>Viridiplantae</taxon>
        <taxon>Streptophyta</taxon>
        <taxon>Embryophyta</taxon>
        <taxon>Tracheophyta</taxon>
        <taxon>Spermatophyta</taxon>
        <taxon>Magnoliopsida</taxon>
        <taxon>eudicotyledons</taxon>
        <taxon>Gunneridae</taxon>
        <taxon>Pentapetalae</taxon>
        <taxon>rosids</taxon>
        <taxon>fabids</taxon>
        <taxon>Fabales</taxon>
        <taxon>Fabaceae</taxon>
        <taxon>Papilionoideae</taxon>
        <taxon>50 kb inversion clade</taxon>
        <taxon>NPAAA clade</taxon>
        <taxon>Hologalegina</taxon>
        <taxon>IRL clade</taxon>
        <taxon>Trifolieae</taxon>
        <taxon>Trifolium</taxon>
    </lineage>
</organism>
<keyword evidence="2" id="KW-1185">Reference proteome</keyword>
<dbReference type="EMBL" id="LXQA010122652">
    <property type="protein sequence ID" value="MCI20976.1"/>
    <property type="molecule type" value="Genomic_DNA"/>
</dbReference>
<sequence>MVIVWLVNGTWGLSSVQVLQLKAHSQ</sequence>
<dbReference type="Proteomes" id="UP000265520">
    <property type="component" value="Unassembled WGS sequence"/>
</dbReference>